<evidence type="ECO:0000313" key="3">
    <source>
        <dbReference type="Proteomes" id="UP000479710"/>
    </source>
</evidence>
<gene>
    <name evidence="2" type="ORF">E2562_006979</name>
</gene>
<proteinExistence type="predicted"/>
<evidence type="ECO:0000256" key="1">
    <source>
        <dbReference type="SAM" id="MobiDB-lite"/>
    </source>
</evidence>
<evidence type="ECO:0000313" key="2">
    <source>
        <dbReference type="EMBL" id="KAF0921413.1"/>
    </source>
</evidence>
<dbReference type="AlphaFoldDB" id="A0A6G1EBV9"/>
<feature type="compositionally biased region" description="Polar residues" evidence="1">
    <location>
        <begin position="18"/>
        <end position="32"/>
    </location>
</feature>
<reference evidence="2 3" key="1">
    <citation type="submission" date="2019-11" db="EMBL/GenBank/DDBJ databases">
        <title>Whole genome sequence of Oryza granulata.</title>
        <authorList>
            <person name="Li W."/>
        </authorList>
    </citation>
    <scope>NUCLEOTIDE SEQUENCE [LARGE SCALE GENOMIC DNA]</scope>
    <source>
        <strain evidence="3">cv. Menghai</strain>
        <tissue evidence="2">Leaf</tissue>
    </source>
</reference>
<protein>
    <submittedName>
        <fullName evidence="2">Uncharacterized protein</fullName>
    </submittedName>
</protein>
<dbReference type="EMBL" id="SPHZ02000004">
    <property type="protein sequence ID" value="KAF0921413.1"/>
    <property type="molecule type" value="Genomic_DNA"/>
</dbReference>
<dbReference type="Proteomes" id="UP000479710">
    <property type="component" value="Unassembled WGS sequence"/>
</dbReference>
<sequence>MGRFALSPRPKKLALDSPESSLSRGPLSTTHRVGQAGIGWQPTGATVAKADRLCSSAIPDRFDEGASRGVAHFATKKIGEREETDRVTAVRWVTRAHGKIAHGRSLRAL</sequence>
<feature type="region of interest" description="Disordered" evidence="1">
    <location>
        <begin position="1"/>
        <end position="39"/>
    </location>
</feature>
<organism evidence="2 3">
    <name type="scientific">Oryza meyeriana var. granulata</name>
    <dbReference type="NCBI Taxonomy" id="110450"/>
    <lineage>
        <taxon>Eukaryota</taxon>
        <taxon>Viridiplantae</taxon>
        <taxon>Streptophyta</taxon>
        <taxon>Embryophyta</taxon>
        <taxon>Tracheophyta</taxon>
        <taxon>Spermatophyta</taxon>
        <taxon>Magnoliopsida</taxon>
        <taxon>Liliopsida</taxon>
        <taxon>Poales</taxon>
        <taxon>Poaceae</taxon>
        <taxon>BOP clade</taxon>
        <taxon>Oryzoideae</taxon>
        <taxon>Oryzeae</taxon>
        <taxon>Oryzinae</taxon>
        <taxon>Oryza</taxon>
        <taxon>Oryza meyeriana</taxon>
    </lineage>
</organism>
<comment type="caution">
    <text evidence="2">The sequence shown here is derived from an EMBL/GenBank/DDBJ whole genome shotgun (WGS) entry which is preliminary data.</text>
</comment>
<name>A0A6G1EBV9_9ORYZ</name>
<accession>A0A6G1EBV9</accession>
<keyword evidence="3" id="KW-1185">Reference proteome</keyword>